<keyword evidence="2" id="KW-1185">Reference proteome</keyword>
<name>A0AAP0PEV3_9MAGN</name>
<dbReference type="AlphaFoldDB" id="A0AAP0PEV3"/>
<evidence type="ECO:0000313" key="2">
    <source>
        <dbReference type="Proteomes" id="UP001417504"/>
    </source>
</evidence>
<comment type="caution">
    <text evidence="1">The sequence shown here is derived from an EMBL/GenBank/DDBJ whole genome shotgun (WGS) entry which is preliminary data.</text>
</comment>
<dbReference type="EMBL" id="JBBNAE010000003">
    <property type="protein sequence ID" value="KAK9138221.1"/>
    <property type="molecule type" value="Genomic_DNA"/>
</dbReference>
<sequence length="103" mass="11734">MERSPTTPTLGGLASRAAHSCIFRRDIKQSPIDKKNRAQHENNLFYVHTAGLGRGFVTVRMLESRLQPVSSQDSHYLREQTQNSEIFVLQCEKRKFVTSTAMP</sequence>
<reference evidence="1 2" key="1">
    <citation type="submission" date="2024-01" db="EMBL/GenBank/DDBJ databases">
        <title>Genome assemblies of Stephania.</title>
        <authorList>
            <person name="Yang L."/>
        </authorList>
    </citation>
    <scope>NUCLEOTIDE SEQUENCE [LARGE SCALE GENOMIC DNA]</scope>
    <source>
        <strain evidence="1">QJT</strain>
        <tissue evidence="1">Leaf</tissue>
    </source>
</reference>
<protein>
    <submittedName>
        <fullName evidence="1">Uncharacterized protein</fullName>
    </submittedName>
</protein>
<accession>A0AAP0PEV3</accession>
<evidence type="ECO:0000313" key="1">
    <source>
        <dbReference type="EMBL" id="KAK9138221.1"/>
    </source>
</evidence>
<organism evidence="1 2">
    <name type="scientific">Stephania japonica</name>
    <dbReference type="NCBI Taxonomy" id="461633"/>
    <lineage>
        <taxon>Eukaryota</taxon>
        <taxon>Viridiplantae</taxon>
        <taxon>Streptophyta</taxon>
        <taxon>Embryophyta</taxon>
        <taxon>Tracheophyta</taxon>
        <taxon>Spermatophyta</taxon>
        <taxon>Magnoliopsida</taxon>
        <taxon>Ranunculales</taxon>
        <taxon>Menispermaceae</taxon>
        <taxon>Menispermoideae</taxon>
        <taxon>Cissampelideae</taxon>
        <taxon>Stephania</taxon>
    </lineage>
</organism>
<proteinExistence type="predicted"/>
<dbReference type="Proteomes" id="UP001417504">
    <property type="component" value="Unassembled WGS sequence"/>
</dbReference>
<gene>
    <name evidence="1" type="ORF">Sjap_008815</name>
</gene>